<dbReference type="SUPFAM" id="SSF52954">
    <property type="entry name" value="Class II aaRS ABD-related"/>
    <property type="match status" value="1"/>
</dbReference>
<dbReference type="Gene3D" id="3.40.50.800">
    <property type="entry name" value="Anticodon-binding domain"/>
    <property type="match status" value="1"/>
</dbReference>
<feature type="binding site" evidence="8">
    <location>
        <begin position="340"/>
        <end position="343"/>
    </location>
    <ligand>
        <name>ATP</name>
        <dbReference type="ChEBI" id="CHEBI:30616"/>
    </ligand>
</feature>
<evidence type="ECO:0000313" key="11">
    <source>
        <dbReference type="Proteomes" id="UP000177230"/>
    </source>
</evidence>
<dbReference type="Gene3D" id="3.30.930.10">
    <property type="entry name" value="Bira Bifunctional Protein, Domain 2"/>
    <property type="match status" value="1"/>
</dbReference>
<dbReference type="InterPro" id="IPR002315">
    <property type="entry name" value="tRNA-synt_gly"/>
</dbReference>
<keyword evidence="6 8" id="KW-0648">Protein biosynthesis</keyword>
<comment type="caution">
    <text evidence="10">The sequence shown here is derived from an EMBL/GenBank/DDBJ whole genome shotgun (WGS) entry which is preliminary data.</text>
</comment>
<feature type="binding site" evidence="8">
    <location>
        <begin position="188"/>
        <end position="193"/>
    </location>
    <ligand>
        <name>ATP</name>
        <dbReference type="ChEBI" id="CHEBI:30616"/>
    </ligand>
</feature>
<dbReference type="Pfam" id="PF00587">
    <property type="entry name" value="tRNA-synt_2b"/>
    <property type="match status" value="1"/>
</dbReference>
<dbReference type="SUPFAM" id="SSF55681">
    <property type="entry name" value="Class II aaRS and biotin synthetases"/>
    <property type="match status" value="1"/>
</dbReference>
<dbReference type="Proteomes" id="UP000177230">
    <property type="component" value="Unassembled WGS sequence"/>
</dbReference>
<dbReference type="InterPro" id="IPR027031">
    <property type="entry name" value="Gly-tRNA_synthase/POLG2"/>
</dbReference>
<sequence length="563" mass="63727">MSRPDNAFEKIVSLSKRRGFIFQSSEVYGGLGSTWDYGPLGVELKNNVKKAWWRSVVYSREDMEGLDAAIIMNRLVWQYSGHEKTFVDPLVDCKKCRKRFRADHIKGDKCPECGGELTEPRNFNGMFQTHVGPVQDESGLAYLRPETAQGIFTNFLNVLQSMRRKLPFGIAQVGKSFRNEITPGNFTFRTREFEQMEIEYFCKPPQYLQPGEKDDQQLHQEWVEARYNWYIDLGMSPERLKKRPQAQEELAHYAKACVDLEYLFPGSLGWSELEGVANRQDYDLTAHSNNVNEADLVRLKLAKNEHSTEKMEYFDEAYADPATGKKGAKYIPYVIEPSAGADRATLAFLCEAYQEEQLSQPSEESVNPLKEAAAAALKSIGKKVAEAQKKPGSDGPTLEQLQAIEKALQTAIEKLPGSLLETDAACSLPGADRIELLKKVRQLNGKLCDEHTRTVLKLHPELAPIKVAVLPLKKNEPAIVETAKSIRSLLQPALRTVYDDTAGIGKLYRRQDEIGTPFCVTVDFQTLQDRTVTLRDRDTMGQERYKIEELSVVIGKRMSEWKA</sequence>
<evidence type="ECO:0000256" key="5">
    <source>
        <dbReference type="ARBA" id="ARBA00022840"/>
    </source>
</evidence>
<dbReference type="PANTHER" id="PTHR10745:SF8">
    <property type="entry name" value="DNA POLYMERASE SUBUNIT GAMMA-2, MITOCHONDRIAL"/>
    <property type="match status" value="1"/>
</dbReference>
<dbReference type="InterPro" id="IPR004154">
    <property type="entry name" value="Anticodon-bd"/>
</dbReference>
<keyword evidence="5 8" id="KW-0067">ATP-binding</keyword>
<comment type="subcellular location">
    <subcellularLocation>
        <location evidence="8">Cytoplasm</location>
    </subcellularLocation>
</comment>
<protein>
    <recommendedName>
        <fullName evidence="8">Glycine--tRNA ligase</fullName>
        <ecNumber evidence="8">6.1.1.14</ecNumber>
    </recommendedName>
    <alternativeName>
        <fullName evidence="8">Glycyl-tRNA synthetase</fullName>
        <shortName evidence="8">GlyRS</shortName>
    </alternativeName>
</protein>
<dbReference type="GO" id="GO:0006426">
    <property type="term" value="P:glycyl-tRNA aminoacylation"/>
    <property type="evidence" value="ECO:0007669"/>
    <property type="project" value="UniProtKB-UniRule"/>
</dbReference>
<feature type="binding site" evidence="8">
    <location>
        <begin position="193"/>
        <end position="197"/>
    </location>
    <ligand>
        <name>substrate</name>
    </ligand>
</feature>
<comment type="catalytic activity">
    <reaction evidence="8">
        <text>tRNA(Gly) + glycine + ATP = glycyl-tRNA(Gly) + AMP + diphosphate</text>
        <dbReference type="Rhea" id="RHEA:16013"/>
        <dbReference type="Rhea" id="RHEA-COMP:9664"/>
        <dbReference type="Rhea" id="RHEA-COMP:9683"/>
        <dbReference type="ChEBI" id="CHEBI:30616"/>
        <dbReference type="ChEBI" id="CHEBI:33019"/>
        <dbReference type="ChEBI" id="CHEBI:57305"/>
        <dbReference type="ChEBI" id="CHEBI:78442"/>
        <dbReference type="ChEBI" id="CHEBI:78522"/>
        <dbReference type="ChEBI" id="CHEBI:456215"/>
        <dbReference type="EC" id="6.1.1.14"/>
    </reaction>
</comment>
<comment type="similarity">
    <text evidence="1 8">Belongs to the class-II aminoacyl-tRNA synthetase family.</text>
</comment>
<evidence type="ECO:0000259" key="9">
    <source>
        <dbReference type="PROSITE" id="PS50862"/>
    </source>
</evidence>
<evidence type="ECO:0000256" key="3">
    <source>
        <dbReference type="ARBA" id="ARBA00022598"/>
    </source>
</evidence>
<evidence type="ECO:0000256" key="7">
    <source>
        <dbReference type="ARBA" id="ARBA00023146"/>
    </source>
</evidence>
<evidence type="ECO:0000256" key="2">
    <source>
        <dbReference type="ARBA" id="ARBA00022490"/>
    </source>
</evidence>
<keyword evidence="7 8" id="KW-0030">Aminoacyl-tRNA synthetase</keyword>
<accession>A0A1F5RDU4</accession>
<dbReference type="InterPro" id="IPR002314">
    <property type="entry name" value="aa-tRNA-synt_IIb"/>
</dbReference>
<dbReference type="GO" id="GO:0004820">
    <property type="term" value="F:glycine-tRNA ligase activity"/>
    <property type="evidence" value="ECO:0007669"/>
    <property type="project" value="UniProtKB-UniRule"/>
</dbReference>
<dbReference type="AlphaFoldDB" id="A0A1F5RDU4"/>
<keyword evidence="2 8" id="KW-0963">Cytoplasm</keyword>
<keyword evidence="4 8" id="KW-0547">Nucleotide-binding</keyword>
<gene>
    <name evidence="8" type="primary">glyQS</name>
    <name evidence="10" type="ORF">A2024_04410</name>
</gene>
<evidence type="ECO:0000256" key="8">
    <source>
        <dbReference type="HAMAP-Rule" id="MF_00253"/>
    </source>
</evidence>
<dbReference type="PROSITE" id="PS50862">
    <property type="entry name" value="AA_TRNA_LIGASE_II"/>
    <property type="match status" value="1"/>
</dbReference>
<proteinExistence type="inferred from homology"/>
<dbReference type="NCBIfam" id="TIGR00389">
    <property type="entry name" value="glyS_dimeric"/>
    <property type="match status" value="1"/>
</dbReference>
<feature type="binding site" evidence="8">
    <location>
        <begin position="178"/>
        <end position="180"/>
    </location>
    <ligand>
        <name>ATP</name>
        <dbReference type="ChEBI" id="CHEBI:30616"/>
    </ligand>
</feature>
<dbReference type="EMBL" id="MFFM01000034">
    <property type="protein sequence ID" value="OGF12233.1"/>
    <property type="molecule type" value="Genomic_DNA"/>
</dbReference>
<dbReference type="CDD" id="cd00774">
    <property type="entry name" value="GlyRS-like_core"/>
    <property type="match status" value="1"/>
</dbReference>
<dbReference type="Pfam" id="PF03129">
    <property type="entry name" value="HGTP_anticodon"/>
    <property type="match status" value="1"/>
</dbReference>
<feature type="binding site" evidence="8">
    <location>
        <position position="101"/>
    </location>
    <ligand>
        <name>substrate</name>
    </ligand>
</feature>
<evidence type="ECO:0000313" key="10">
    <source>
        <dbReference type="EMBL" id="OGF12233.1"/>
    </source>
</evidence>
<reference evidence="10 11" key="1">
    <citation type="journal article" date="2016" name="Nat. Commun.">
        <title>Thousands of microbial genomes shed light on interconnected biogeochemical processes in an aquifer system.</title>
        <authorList>
            <person name="Anantharaman K."/>
            <person name="Brown C.T."/>
            <person name="Hug L.A."/>
            <person name="Sharon I."/>
            <person name="Castelle C.J."/>
            <person name="Probst A.J."/>
            <person name="Thomas B.C."/>
            <person name="Singh A."/>
            <person name="Wilkins M.J."/>
            <person name="Karaoz U."/>
            <person name="Brodie E.L."/>
            <person name="Williams K.H."/>
            <person name="Hubbard S.S."/>
            <person name="Banfield J.F."/>
        </authorList>
    </citation>
    <scope>NUCLEOTIDE SEQUENCE [LARGE SCALE GENOMIC DNA]</scope>
</reference>
<dbReference type="InterPro" id="IPR022961">
    <property type="entry name" value="Gly_tRNA_ligase_bac"/>
</dbReference>
<dbReference type="InterPro" id="IPR006195">
    <property type="entry name" value="aa-tRNA-synth_II"/>
</dbReference>
<dbReference type="InterPro" id="IPR045864">
    <property type="entry name" value="aa-tRNA-synth_II/BPL/LPL"/>
</dbReference>
<feature type="binding site" evidence="8">
    <location>
        <position position="146"/>
    </location>
    <ligand>
        <name>substrate</name>
    </ligand>
</feature>
<dbReference type="EC" id="6.1.1.14" evidence="8"/>
<dbReference type="InterPro" id="IPR036621">
    <property type="entry name" value="Anticodon-bd_dom_sf"/>
</dbReference>
<comment type="function">
    <text evidence="8">Catalyzes the attachment of glycine to tRNA(Gly).</text>
</comment>
<feature type="binding site" evidence="8">
    <location>
        <begin position="336"/>
        <end position="340"/>
    </location>
    <ligand>
        <name>substrate</name>
    </ligand>
</feature>
<organism evidence="10 11">
    <name type="scientific">Candidatus Edwardsbacteria bacterium GWF2_54_11</name>
    <dbReference type="NCBI Taxonomy" id="1817851"/>
    <lineage>
        <taxon>Bacteria</taxon>
        <taxon>Candidatus Edwardsiibacteriota</taxon>
    </lineage>
</organism>
<dbReference type="GO" id="GO:0005737">
    <property type="term" value="C:cytoplasm"/>
    <property type="evidence" value="ECO:0007669"/>
    <property type="project" value="UniProtKB-SubCell"/>
</dbReference>
<dbReference type="HAMAP" id="MF_00253_B">
    <property type="entry name" value="Gly_tRNA_synth_B"/>
    <property type="match status" value="1"/>
</dbReference>
<evidence type="ECO:0000256" key="6">
    <source>
        <dbReference type="ARBA" id="ARBA00022917"/>
    </source>
</evidence>
<feature type="domain" description="Aminoacyl-transfer RNA synthetases class-II family profile" evidence="9">
    <location>
        <begin position="9"/>
        <end position="361"/>
    </location>
</feature>
<evidence type="ECO:0000256" key="1">
    <source>
        <dbReference type="ARBA" id="ARBA00008226"/>
    </source>
</evidence>
<feature type="binding site" evidence="8">
    <location>
        <begin position="272"/>
        <end position="273"/>
    </location>
    <ligand>
        <name>ATP</name>
        <dbReference type="ChEBI" id="CHEBI:30616"/>
    </ligand>
</feature>
<comment type="subunit">
    <text evidence="8">Homodimer.</text>
</comment>
<name>A0A1F5RDU4_9BACT</name>
<evidence type="ECO:0000256" key="4">
    <source>
        <dbReference type="ARBA" id="ARBA00022741"/>
    </source>
</evidence>
<keyword evidence="3 8" id="KW-0436">Ligase</keyword>
<dbReference type="InterPro" id="IPR033731">
    <property type="entry name" value="GlyRS-like_core"/>
</dbReference>
<dbReference type="GO" id="GO:0005524">
    <property type="term" value="F:ATP binding"/>
    <property type="evidence" value="ECO:0007669"/>
    <property type="project" value="UniProtKB-UniRule"/>
</dbReference>
<dbReference type="PANTHER" id="PTHR10745">
    <property type="entry name" value="GLYCYL-TRNA SYNTHETASE/DNA POLYMERASE SUBUNIT GAMMA-2"/>
    <property type="match status" value="1"/>
</dbReference>
<dbReference type="PRINTS" id="PR01043">
    <property type="entry name" value="TRNASYNTHGLY"/>
</dbReference>